<dbReference type="Proteomes" id="UP000663828">
    <property type="component" value="Unassembled WGS sequence"/>
</dbReference>
<accession>A0A816C777</accession>
<sequence length="192" mass="21831">MMKELGLEPYRPRLLHALTEDDPDRRCEFVNIFLNLLTGDSSLIELFGQMKPFSKNPHVIVTQEMNASGIIVWTGIWVGGSMLKRHIVAAIASEMDLEEAIYMHNGALAHYARSIDWPPRSPDLTPTDFFLLGVLKECVYATKPQNLQALQDAMITEIQSLPVKIYQSACHSVSKRLQPSKDFNDEHIEQFF</sequence>
<dbReference type="InterPro" id="IPR036397">
    <property type="entry name" value="RNaseH_sf"/>
</dbReference>
<reference evidence="2" key="1">
    <citation type="submission" date="2021-02" db="EMBL/GenBank/DDBJ databases">
        <authorList>
            <person name="Nowell W R."/>
        </authorList>
    </citation>
    <scope>NUCLEOTIDE SEQUENCE</scope>
</reference>
<protein>
    <submittedName>
        <fullName evidence="2">Uncharacterized protein</fullName>
    </submittedName>
</protein>
<name>A0A816C777_ADIRI</name>
<comment type="caution">
    <text evidence="2">The sequence shown here is derived from an EMBL/GenBank/DDBJ whole genome shotgun (WGS) entry which is preliminary data.</text>
</comment>
<dbReference type="Gene3D" id="3.30.420.10">
    <property type="entry name" value="Ribonuclease H-like superfamily/Ribonuclease H"/>
    <property type="match status" value="1"/>
</dbReference>
<dbReference type="OrthoDB" id="7902785at2759"/>
<organism evidence="2 3">
    <name type="scientific">Adineta ricciae</name>
    <name type="common">Rotifer</name>
    <dbReference type="NCBI Taxonomy" id="249248"/>
    <lineage>
        <taxon>Eukaryota</taxon>
        <taxon>Metazoa</taxon>
        <taxon>Spiralia</taxon>
        <taxon>Gnathifera</taxon>
        <taxon>Rotifera</taxon>
        <taxon>Eurotatoria</taxon>
        <taxon>Bdelloidea</taxon>
        <taxon>Adinetida</taxon>
        <taxon>Adinetidae</taxon>
        <taxon>Adineta</taxon>
    </lineage>
</organism>
<evidence type="ECO:0000313" key="2">
    <source>
        <dbReference type="EMBL" id="CAF1618214.1"/>
    </source>
</evidence>
<gene>
    <name evidence="1" type="ORF">EDS130_LOCUS42218</name>
    <name evidence="2" type="ORF">XAT740_LOCUS49864</name>
</gene>
<keyword evidence="3" id="KW-1185">Reference proteome</keyword>
<evidence type="ECO:0000313" key="3">
    <source>
        <dbReference type="Proteomes" id="UP000663828"/>
    </source>
</evidence>
<dbReference type="PANTHER" id="PTHR47326">
    <property type="entry name" value="TRANSPOSABLE ELEMENT TC3 TRANSPOSASE-LIKE PROTEIN"/>
    <property type="match status" value="1"/>
</dbReference>
<evidence type="ECO:0000313" key="1">
    <source>
        <dbReference type="EMBL" id="CAF1494335.1"/>
    </source>
</evidence>
<dbReference type="EMBL" id="CAJNOJ010000602">
    <property type="protein sequence ID" value="CAF1494335.1"/>
    <property type="molecule type" value="Genomic_DNA"/>
</dbReference>
<dbReference type="GO" id="GO:0003676">
    <property type="term" value="F:nucleic acid binding"/>
    <property type="evidence" value="ECO:0007669"/>
    <property type="project" value="InterPro"/>
</dbReference>
<dbReference type="Proteomes" id="UP000663852">
    <property type="component" value="Unassembled WGS sequence"/>
</dbReference>
<dbReference type="PANTHER" id="PTHR47326:SF1">
    <property type="entry name" value="HTH PSQ-TYPE DOMAIN-CONTAINING PROTEIN"/>
    <property type="match status" value="1"/>
</dbReference>
<dbReference type="EMBL" id="CAJNOR010007492">
    <property type="protein sequence ID" value="CAF1618214.1"/>
    <property type="molecule type" value="Genomic_DNA"/>
</dbReference>
<dbReference type="AlphaFoldDB" id="A0A816C777"/>
<proteinExistence type="predicted"/>